<dbReference type="PANTHER" id="PTHR31672">
    <property type="entry name" value="BNACNNG10540D PROTEIN"/>
    <property type="match status" value="1"/>
</dbReference>
<dbReference type="SUPFAM" id="SSF81383">
    <property type="entry name" value="F-box domain"/>
    <property type="match status" value="1"/>
</dbReference>
<dbReference type="SMART" id="SM00256">
    <property type="entry name" value="FBOX"/>
    <property type="match status" value="1"/>
</dbReference>
<name>A0ABR0XBB4_REHGL</name>
<evidence type="ECO:0000313" key="3">
    <source>
        <dbReference type="EMBL" id="KAK6156411.1"/>
    </source>
</evidence>
<accession>A0ABR0XBB4</accession>
<evidence type="ECO:0000259" key="2">
    <source>
        <dbReference type="PROSITE" id="PS50181"/>
    </source>
</evidence>
<protein>
    <recommendedName>
        <fullName evidence="2">F-box domain-containing protein</fullName>
    </recommendedName>
</protein>
<comment type="caution">
    <text evidence="3">The sequence shown here is derived from an EMBL/GenBank/DDBJ whole genome shotgun (WGS) entry which is preliminary data.</text>
</comment>
<dbReference type="InterPro" id="IPR017451">
    <property type="entry name" value="F-box-assoc_interact_dom"/>
</dbReference>
<dbReference type="Pfam" id="PF07734">
    <property type="entry name" value="FBA_1"/>
    <property type="match status" value="1"/>
</dbReference>
<dbReference type="InterPro" id="IPR001810">
    <property type="entry name" value="F-box_dom"/>
</dbReference>
<proteinExistence type="predicted"/>
<dbReference type="Gene3D" id="1.20.1280.50">
    <property type="match status" value="1"/>
</dbReference>
<keyword evidence="4" id="KW-1185">Reference proteome</keyword>
<dbReference type="InterPro" id="IPR050796">
    <property type="entry name" value="SCF_F-box_component"/>
</dbReference>
<sequence length="373" mass="42969">MGKRNLLQSRDINSSSTAVEIHNFPEEIIEEILSRLPVKSLLKFRCVSKSWRSLIGSKRFIKTHLQNSTNNASFTHHRIVFLDSYPQTLRHASLRSLLNEPVIDTLAFDYPMYTLDDPIRLVGCCDGLISILMGQRQFFLWNPSTRTYKALPDVDEGFKHPYVTQCGFGFDESNSDYKAVGKIYSLKTNSWKTLMGLDVDSFVEEGGKLVSGKLHWERKSDLNNRIWDIVSFDLKSEVYGIVDQPNYREGKYHPSLGVLGGCICVLCDYKKICVDVWVMKEYGVRESWVKVLVVPYPCDHRIARFSTPFFIGSQGEILFMYGLSFAVYYPKDKIFRRHRRIHFAPFSEANVYVESLVSLVPDVEHERQTQSTA</sequence>
<dbReference type="CDD" id="cd22157">
    <property type="entry name" value="F-box_AtFBW1-like"/>
    <property type="match status" value="1"/>
</dbReference>
<dbReference type="Pfam" id="PF00646">
    <property type="entry name" value="F-box"/>
    <property type="match status" value="1"/>
</dbReference>
<dbReference type="PANTHER" id="PTHR31672:SF13">
    <property type="entry name" value="F-BOX PROTEIN CPR30-LIKE"/>
    <property type="match status" value="1"/>
</dbReference>
<dbReference type="Proteomes" id="UP001318860">
    <property type="component" value="Unassembled WGS sequence"/>
</dbReference>
<dbReference type="NCBIfam" id="TIGR01640">
    <property type="entry name" value="F_box_assoc_1"/>
    <property type="match status" value="1"/>
</dbReference>
<dbReference type="InterPro" id="IPR006527">
    <property type="entry name" value="F-box-assoc_dom_typ1"/>
</dbReference>
<keyword evidence="1" id="KW-0472">Membrane</keyword>
<evidence type="ECO:0000256" key="1">
    <source>
        <dbReference type="SAM" id="Phobius"/>
    </source>
</evidence>
<gene>
    <name evidence="3" type="ORF">DH2020_010659</name>
</gene>
<keyword evidence="1" id="KW-0812">Transmembrane</keyword>
<dbReference type="EMBL" id="JABTTQ020000005">
    <property type="protein sequence ID" value="KAK6156411.1"/>
    <property type="molecule type" value="Genomic_DNA"/>
</dbReference>
<reference evidence="3 4" key="1">
    <citation type="journal article" date="2021" name="Comput. Struct. Biotechnol. J.">
        <title>De novo genome assembly of the potent medicinal plant Rehmannia glutinosa using nanopore technology.</title>
        <authorList>
            <person name="Ma L."/>
            <person name="Dong C."/>
            <person name="Song C."/>
            <person name="Wang X."/>
            <person name="Zheng X."/>
            <person name="Niu Y."/>
            <person name="Chen S."/>
            <person name="Feng W."/>
        </authorList>
    </citation>
    <scope>NUCLEOTIDE SEQUENCE [LARGE SCALE GENOMIC DNA]</scope>
    <source>
        <strain evidence="3">DH-2019</strain>
    </source>
</reference>
<evidence type="ECO:0000313" key="4">
    <source>
        <dbReference type="Proteomes" id="UP001318860"/>
    </source>
</evidence>
<organism evidence="3 4">
    <name type="scientific">Rehmannia glutinosa</name>
    <name type="common">Chinese foxglove</name>
    <dbReference type="NCBI Taxonomy" id="99300"/>
    <lineage>
        <taxon>Eukaryota</taxon>
        <taxon>Viridiplantae</taxon>
        <taxon>Streptophyta</taxon>
        <taxon>Embryophyta</taxon>
        <taxon>Tracheophyta</taxon>
        <taxon>Spermatophyta</taxon>
        <taxon>Magnoliopsida</taxon>
        <taxon>eudicotyledons</taxon>
        <taxon>Gunneridae</taxon>
        <taxon>Pentapetalae</taxon>
        <taxon>asterids</taxon>
        <taxon>lamiids</taxon>
        <taxon>Lamiales</taxon>
        <taxon>Orobanchaceae</taxon>
        <taxon>Rehmannieae</taxon>
        <taxon>Rehmannia</taxon>
    </lineage>
</organism>
<dbReference type="PROSITE" id="PS50181">
    <property type="entry name" value="FBOX"/>
    <property type="match status" value="1"/>
</dbReference>
<feature type="domain" description="F-box" evidence="2">
    <location>
        <begin position="18"/>
        <end position="64"/>
    </location>
</feature>
<dbReference type="InterPro" id="IPR036047">
    <property type="entry name" value="F-box-like_dom_sf"/>
</dbReference>
<feature type="transmembrane region" description="Helical" evidence="1">
    <location>
        <begin position="309"/>
        <end position="330"/>
    </location>
</feature>
<keyword evidence="1" id="KW-1133">Transmembrane helix</keyword>